<dbReference type="KEGG" id="haj:DU500_13710"/>
<dbReference type="Proteomes" id="UP000253273">
    <property type="component" value="Chromosome"/>
</dbReference>
<evidence type="ECO:0000313" key="2">
    <source>
        <dbReference type="EMBL" id="AXG10810.1"/>
    </source>
</evidence>
<evidence type="ECO:0000313" key="4">
    <source>
        <dbReference type="Proteomes" id="UP000253273"/>
    </source>
</evidence>
<proteinExistence type="predicted"/>
<sequence>MAARPPQQDSSSPDAVEFGIAALVGHLDHADLEYPATSDEIVRALGDPDIPYDGSGGSVALSEAMEALPKRTFESESELLDLLHPVFEEYRVSASGSILGRIRSMLPF</sequence>
<reference evidence="1 4" key="2">
    <citation type="submission" date="2018-07" db="EMBL/GenBank/DDBJ databases">
        <title>Genome sequences of Haloplanus sp. CBA1113.</title>
        <authorList>
            <person name="Kim Y.B."/>
            <person name="Roh S.W."/>
        </authorList>
    </citation>
    <scope>NUCLEOTIDE SEQUENCE [LARGE SCALE GENOMIC DNA]</scope>
    <source>
        <strain evidence="1 4">CBA1113</strain>
    </source>
</reference>
<name>A0A345E5C2_9EURY</name>
<dbReference type="InterPro" id="IPR043899">
    <property type="entry name" value="DUF5789"/>
</dbReference>
<dbReference type="KEGG" id="haq:DU484_13685"/>
<organism evidence="1 4">
    <name type="scientific">Haloplanus rubicundus</name>
    <dbReference type="NCBI Taxonomy" id="1547898"/>
    <lineage>
        <taxon>Archaea</taxon>
        <taxon>Methanobacteriati</taxon>
        <taxon>Methanobacteriota</taxon>
        <taxon>Stenosarchaea group</taxon>
        <taxon>Halobacteria</taxon>
        <taxon>Halobacteriales</taxon>
        <taxon>Haloferacaceae</taxon>
        <taxon>Haloplanus</taxon>
    </lineage>
</organism>
<evidence type="ECO:0000313" key="1">
    <source>
        <dbReference type="EMBL" id="AXG07394.1"/>
    </source>
</evidence>
<gene>
    <name evidence="2" type="ORF">DU484_13685</name>
    <name evidence="1" type="ORF">DU500_13710</name>
</gene>
<accession>A0A345E5C2</accession>
<reference evidence="2 3" key="1">
    <citation type="submission" date="2018-07" db="EMBL/GenBank/DDBJ databases">
        <title>Genome sequences of Haloplanus sp. CBA1112.</title>
        <authorList>
            <person name="Kim Y.B."/>
            <person name="Roh S.W."/>
        </authorList>
    </citation>
    <scope>NUCLEOTIDE SEQUENCE [LARGE SCALE GENOMIC DNA]</scope>
    <source>
        <strain evidence="2 3">CBA1112</strain>
    </source>
</reference>
<dbReference type="Pfam" id="PF19102">
    <property type="entry name" value="DUF5789"/>
    <property type="match status" value="1"/>
</dbReference>
<dbReference type="RefSeq" id="WP_114586523.1">
    <property type="nucleotide sequence ID" value="NZ_CP031148.1"/>
</dbReference>
<protein>
    <recommendedName>
        <fullName evidence="5">DUF2795 domain-containing protein</fullName>
    </recommendedName>
</protein>
<accession>A0A345EF38</accession>
<evidence type="ECO:0008006" key="5">
    <source>
        <dbReference type="Google" id="ProtNLM"/>
    </source>
</evidence>
<keyword evidence="4" id="KW-1185">Reference proteome</keyword>
<dbReference type="AlphaFoldDB" id="A0A345E5C2"/>
<dbReference type="OrthoDB" id="317711at2157"/>
<dbReference type="GeneID" id="37288049"/>
<dbReference type="EMBL" id="CP031150">
    <property type="protein sequence ID" value="AXG07394.1"/>
    <property type="molecule type" value="Genomic_DNA"/>
</dbReference>
<evidence type="ECO:0000313" key="3">
    <source>
        <dbReference type="Proteomes" id="UP000252985"/>
    </source>
</evidence>
<dbReference type="Proteomes" id="UP000252985">
    <property type="component" value="Chromosome"/>
</dbReference>
<dbReference type="EMBL" id="CP031148">
    <property type="protein sequence ID" value="AXG10810.1"/>
    <property type="molecule type" value="Genomic_DNA"/>
</dbReference>